<dbReference type="Proteomes" id="UP000085678">
    <property type="component" value="Unplaced"/>
</dbReference>
<comment type="subcellular location">
    <subcellularLocation>
        <location evidence="1 11">Cytoplasm</location>
        <location evidence="1 11">Cytoskeleton</location>
    </subcellularLocation>
</comment>
<dbReference type="InterPro" id="IPR022780">
    <property type="entry name" value="Dynein_light_int_chain"/>
</dbReference>
<dbReference type="GO" id="GO:0045504">
    <property type="term" value="F:dynein heavy chain binding"/>
    <property type="evidence" value="ECO:0007669"/>
    <property type="project" value="TreeGrafter"/>
</dbReference>
<feature type="region of interest" description="Disordered" evidence="12">
    <location>
        <begin position="178"/>
        <end position="200"/>
    </location>
</feature>
<evidence type="ECO:0000256" key="8">
    <source>
        <dbReference type="ARBA" id="ARBA00023017"/>
    </source>
</evidence>
<evidence type="ECO:0000313" key="13">
    <source>
        <dbReference type="Proteomes" id="UP000085678"/>
    </source>
</evidence>
<dbReference type="OrthoDB" id="27603at2759"/>
<dbReference type="GeneID" id="106180393"/>
<evidence type="ECO:0000256" key="2">
    <source>
        <dbReference type="ARBA" id="ARBA00006831"/>
    </source>
</evidence>
<keyword evidence="10 11" id="KW-0206">Cytoskeleton</keyword>
<organism evidence="13 14">
    <name type="scientific">Lingula anatina</name>
    <name type="common">Brachiopod</name>
    <name type="synonym">Lingula unguis</name>
    <dbReference type="NCBI Taxonomy" id="7574"/>
    <lineage>
        <taxon>Eukaryota</taxon>
        <taxon>Metazoa</taxon>
        <taxon>Spiralia</taxon>
        <taxon>Lophotrochozoa</taxon>
        <taxon>Brachiopoda</taxon>
        <taxon>Linguliformea</taxon>
        <taxon>Lingulata</taxon>
        <taxon>Lingulida</taxon>
        <taxon>Linguloidea</taxon>
        <taxon>Lingulidae</taxon>
        <taxon>Lingula</taxon>
    </lineage>
</organism>
<keyword evidence="5 11" id="KW-0493">Microtubule</keyword>
<gene>
    <name evidence="14" type="primary">LOC106180393</name>
</gene>
<dbReference type="Gene3D" id="3.40.50.300">
    <property type="entry name" value="P-loop containing nucleotide triphosphate hydrolases"/>
    <property type="match status" value="1"/>
</dbReference>
<feature type="compositionally biased region" description="Basic and acidic residues" evidence="12">
    <location>
        <begin position="182"/>
        <end position="193"/>
    </location>
</feature>
<dbReference type="PANTHER" id="PTHR12688:SF0">
    <property type="entry name" value="DYNEIN LIGHT INTERMEDIATE CHAIN"/>
    <property type="match status" value="1"/>
</dbReference>
<dbReference type="GO" id="GO:0005868">
    <property type="term" value="C:cytoplasmic dynein complex"/>
    <property type="evidence" value="ECO:0007669"/>
    <property type="project" value="UniProtKB-UniRule"/>
</dbReference>
<evidence type="ECO:0000256" key="12">
    <source>
        <dbReference type="SAM" id="MobiDB-lite"/>
    </source>
</evidence>
<keyword evidence="7 11" id="KW-0067">ATP-binding</keyword>
<dbReference type="SUPFAM" id="SSF52540">
    <property type="entry name" value="P-loop containing nucleoside triphosphate hydrolases"/>
    <property type="match status" value="1"/>
</dbReference>
<dbReference type="GO" id="GO:0007018">
    <property type="term" value="P:microtubule-based movement"/>
    <property type="evidence" value="ECO:0007669"/>
    <property type="project" value="InterPro"/>
</dbReference>
<evidence type="ECO:0000256" key="4">
    <source>
        <dbReference type="ARBA" id="ARBA00022490"/>
    </source>
</evidence>
<keyword evidence="4 11" id="KW-0963">Cytoplasm</keyword>
<feature type="region of interest" description="Disordered" evidence="12">
    <location>
        <begin position="1"/>
        <end position="22"/>
    </location>
</feature>
<comment type="similarity">
    <text evidence="2 11">Belongs to the dynein light intermediate chain family.</text>
</comment>
<dbReference type="AlphaFoldDB" id="A0A2R2MT58"/>
<evidence type="ECO:0000256" key="6">
    <source>
        <dbReference type="ARBA" id="ARBA00022741"/>
    </source>
</evidence>
<dbReference type="PANTHER" id="PTHR12688">
    <property type="entry name" value="DYNEIN LIGHT INTERMEDIATE CHAIN"/>
    <property type="match status" value="1"/>
</dbReference>
<evidence type="ECO:0000313" key="14">
    <source>
        <dbReference type="RefSeq" id="XP_023933298.1"/>
    </source>
</evidence>
<dbReference type="GO" id="GO:0005813">
    <property type="term" value="C:centrosome"/>
    <property type="evidence" value="ECO:0007669"/>
    <property type="project" value="TreeGrafter"/>
</dbReference>
<comment type="subunit">
    <text evidence="11">Homodimer. The cytoplasmic dynein 1 complex consists of two catalytic heavy chains (HCs) and a number of non-catalytic subunits presented by intermediate chains (ICs).</text>
</comment>
<keyword evidence="9 11" id="KW-0505">Motor protein</keyword>
<sequence length="406" mass="46027">MAPIGEKSAVDSVSGEKTDEEEGQNLWAVILSEVQSSSTSKLPACKSVLVLGDGESGKTTLVAKLQGNEDPKKGSGLEYHYIEVKDDYRDDQARLGVWTLDGDPHHTGLLRFALNEENFEHTMVIISVSMTQPWLMMESLQKWTTLLRDHIDRLKIPRDKMREFEESLVRHFQEYVEPEEGQEIKSPPRRDFNPLHPSASSTDEERVLLPLGESTLTNNLGIPIVVVVTKSDAISTLEKENDYREEHFDFIQQHIRKFCLNYGAALAYVSVKEDKNCELLYKYLVHRIYGFPFSVPGYVVERDSVFVPAGWDNEKKISILYENMRSMKPEDSFEDVIAKPVTRKPIMRDADIVAEDEQLFLMKQQTQLDKAPPAGGASGPVTKVRYGLEPRSQSLGHHGDFNLKVT</sequence>
<dbReference type="InterPro" id="IPR008467">
    <property type="entry name" value="Dynein1_light_intermed_chain"/>
</dbReference>
<evidence type="ECO:0000256" key="10">
    <source>
        <dbReference type="ARBA" id="ARBA00023212"/>
    </source>
</evidence>
<evidence type="ECO:0000256" key="1">
    <source>
        <dbReference type="ARBA" id="ARBA00004245"/>
    </source>
</evidence>
<dbReference type="InterPro" id="IPR027417">
    <property type="entry name" value="P-loop_NTPase"/>
</dbReference>
<protein>
    <recommendedName>
        <fullName evidence="11">Dynein light intermediate chain</fullName>
    </recommendedName>
</protein>
<reference evidence="14" key="1">
    <citation type="submission" date="2025-08" db="UniProtKB">
        <authorList>
            <consortium name="RefSeq"/>
        </authorList>
    </citation>
    <scope>IDENTIFICATION</scope>
    <source>
        <tissue evidence="14">Gonads</tissue>
    </source>
</reference>
<evidence type="ECO:0000256" key="5">
    <source>
        <dbReference type="ARBA" id="ARBA00022701"/>
    </source>
</evidence>
<proteinExistence type="inferred from homology"/>
<keyword evidence="13" id="KW-1185">Reference proteome</keyword>
<keyword evidence="6 11" id="KW-0547">Nucleotide-binding</keyword>
<accession>A0A2R2MT58</accession>
<dbReference type="GO" id="GO:0000226">
    <property type="term" value="P:microtubule cytoskeleton organization"/>
    <property type="evidence" value="ECO:0007669"/>
    <property type="project" value="TreeGrafter"/>
</dbReference>
<name>A0A2R2MT58_LINAN</name>
<keyword evidence="3 11" id="KW-0813">Transport</keyword>
<dbReference type="GO" id="GO:0005874">
    <property type="term" value="C:microtubule"/>
    <property type="evidence" value="ECO:0007669"/>
    <property type="project" value="UniProtKB-KW"/>
</dbReference>
<keyword evidence="8 11" id="KW-0243">Dynein</keyword>
<evidence type="ECO:0000256" key="9">
    <source>
        <dbReference type="ARBA" id="ARBA00023175"/>
    </source>
</evidence>
<evidence type="ECO:0000256" key="11">
    <source>
        <dbReference type="RuleBase" id="RU366047"/>
    </source>
</evidence>
<comment type="function">
    <text evidence="11">Acts as one of several non-catalytic accessory components of the cytoplasmic dynein 1 complex that are thought to be involved in linking dynein to cargos and to adapter proteins that regulate dynein function. Cytoplasmic dynein 1 acts as a motor for the intracellular retrograde motility of vesicles and organelles along microtubules. May play a role in binding dynein to membranous organelles or chromosomes.</text>
</comment>
<dbReference type="RefSeq" id="XP_023933298.1">
    <property type="nucleotide sequence ID" value="XM_024077530.1"/>
</dbReference>
<dbReference type="GO" id="GO:0005524">
    <property type="term" value="F:ATP binding"/>
    <property type="evidence" value="ECO:0007669"/>
    <property type="project" value="UniProtKB-KW"/>
</dbReference>
<evidence type="ECO:0000256" key="3">
    <source>
        <dbReference type="ARBA" id="ARBA00022448"/>
    </source>
</evidence>
<dbReference type="Pfam" id="PF05783">
    <property type="entry name" value="DLIC"/>
    <property type="match status" value="1"/>
</dbReference>
<evidence type="ECO:0000256" key="7">
    <source>
        <dbReference type="ARBA" id="ARBA00022840"/>
    </source>
</evidence>